<name>A0A1F8F1H5_9BACT</name>
<reference evidence="2 3" key="1">
    <citation type="journal article" date="2016" name="Nat. Commun.">
        <title>Thousands of microbial genomes shed light on interconnected biogeochemical processes in an aquifer system.</title>
        <authorList>
            <person name="Anantharaman K."/>
            <person name="Brown C.T."/>
            <person name="Hug L.A."/>
            <person name="Sharon I."/>
            <person name="Castelle C.J."/>
            <person name="Probst A.J."/>
            <person name="Thomas B.C."/>
            <person name="Singh A."/>
            <person name="Wilkins M.J."/>
            <person name="Karaoz U."/>
            <person name="Brodie E.L."/>
            <person name="Williams K.H."/>
            <person name="Hubbard S.S."/>
            <person name="Banfield J.F."/>
        </authorList>
    </citation>
    <scope>NUCLEOTIDE SEQUENCE [LARGE SCALE GENOMIC DNA]</scope>
</reference>
<protein>
    <recommendedName>
        <fullName evidence="4">Type II secretion system protein GspI C-terminal domain-containing protein</fullName>
    </recommendedName>
</protein>
<evidence type="ECO:0000313" key="2">
    <source>
        <dbReference type="EMBL" id="OGN06992.1"/>
    </source>
</evidence>
<keyword evidence="1" id="KW-1133">Transmembrane helix</keyword>
<dbReference type="Proteomes" id="UP000176834">
    <property type="component" value="Unassembled WGS sequence"/>
</dbReference>
<proteinExistence type="predicted"/>
<dbReference type="InterPro" id="IPR012902">
    <property type="entry name" value="N_methyl_site"/>
</dbReference>
<dbReference type="Pfam" id="PF07963">
    <property type="entry name" value="N_methyl"/>
    <property type="match status" value="1"/>
</dbReference>
<organism evidence="2 3">
    <name type="scientific">Candidatus Yanofskybacteria bacterium RIFCSPHIGHO2_02_FULL_38_22b</name>
    <dbReference type="NCBI Taxonomy" id="1802673"/>
    <lineage>
        <taxon>Bacteria</taxon>
        <taxon>Candidatus Yanofskyibacteriota</taxon>
    </lineage>
</organism>
<dbReference type="EMBL" id="MGJN01000011">
    <property type="protein sequence ID" value="OGN06992.1"/>
    <property type="molecule type" value="Genomic_DNA"/>
</dbReference>
<evidence type="ECO:0000256" key="1">
    <source>
        <dbReference type="SAM" id="Phobius"/>
    </source>
</evidence>
<evidence type="ECO:0008006" key="4">
    <source>
        <dbReference type="Google" id="ProtNLM"/>
    </source>
</evidence>
<comment type="caution">
    <text evidence="2">The sequence shown here is derived from an EMBL/GenBank/DDBJ whole genome shotgun (WGS) entry which is preliminary data.</text>
</comment>
<feature type="transmembrane region" description="Helical" evidence="1">
    <location>
        <begin position="20"/>
        <end position="43"/>
    </location>
</feature>
<gene>
    <name evidence="2" type="ORF">A3B86_00070</name>
</gene>
<sequence>MFKHLDIKKFAKGFTLVETLVALVILSFGLIPTLSVITSSINISKIIRNNLISANLAQEGIEVVRSLRDANWFNGSNFNNELIGIWRVEWDTNWSTNPPQATTAETNLFLRLDLATGLYNYTSGQTTFFKRLITVSMTANACNCEMVVISEVTWTDFRRTRTIVAESHLFNWR</sequence>
<dbReference type="NCBIfam" id="TIGR02532">
    <property type="entry name" value="IV_pilin_GFxxxE"/>
    <property type="match status" value="1"/>
</dbReference>
<dbReference type="AlphaFoldDB" id="A0A1F8F1H5"/>
<evidence type="ECO:0000313" key="3">
    <source>
        <dbReference type="Proteomes" id="UP000176834"/>
    </source>
</evidence>
<keyword evidence="1" id="KW-0812">Transmembrane</keyword>
<keyword evidence="1" id="KW-0472">Membrane</keyword>
<accession>A0A1F8F1H5</accession>